<dbReference type="InterPro" id="IPR012338">
    <property type="entry name" value="Beta-lactam/transpept-like"/>
</dbReference>
<proteinExistence type="predicted"/>
<dbReference type="RefSeq" id="WP_064801899.1">
    <property type="nucleotide sequence ID" value="NZ_CP016022.1"/>
</dbReference>
<dbReference type="InterPro" id="IPR050491">
    <property type="entry name" value="AmpC-like"/>
</dbReference>
<evidence type="ECO:0000313" key="2">
    <source>
        <dbReference type="Proteomes" id="UP000078572"/>
    </source>
</evidence>
<accession>A0A191ZTR1</accession>
<keyword evidence="2" id="KW-1185">Reference proteome</keyword>
<evidence type="ECO:0000313" key="1">
    <source>
        <dbReference type="EMBL" id="ANJ71520.1"/>
    </source>
</evidence>
<dbReference type="Pfam" id="PF00144">
    <property type="entry name" value="Beta-lactamase"/>
    <property type="match status" value="1"/>
</dbReference>
<gene>
    <name evidence="1" type="ORF">A9Y76_03080</name>
</gene>
<reference evidence="2" key="1">
    <citation type="submission" date="2016-06" db="EMBL/GenBank/DDBJ databases">
        <authorList>
            <person name="Xu Y."/>
            <person name="Nagy A."/>
            <person name="Yan X."/>
            <person name="Kim S.W."/>
            <person name="Haley B."/>
            <person name="Liu N.T."/>
            <person name="Nou X."/>
        </authorList>
    </citation>
    <scope>NUCLEOTIDE SEQUENCE [LARGE SCALE GENOMIC DNA]</scope>
    <source>
        <strain evidence="2">ATCC 49129</strain>
    </source>
</reference>
<dbReference type="SUPFAM" id="SSF56601">
    <property type="entry name" value="beta-lactamase/transpeptidase-like"/>
    <property type="match status" value="1"/>
</dbReference>
<dbReference type="PANTHER" id="PTHR46825:SF9">
    <property type="entry name" value="BETA-LACTAMASE-RELATED DOMAIN-CONTAINING PROTEIN"/>
    <property type="match status" value="1"/>
</dbReference>
<organism evidence="1 2">
    <name type="scientific">Ralstonia insidiosa</name>
    <dbReference type="NCBI Taxonomy" id="190721"/>
    <lineage>
        <taxon>Bacteria</taxon>
        <taxon>Pseudomonadati</taxon>
        <taxon>Pseudomonadota</taxon>
        <taxon>Betaproteobacteria</taxon>
        <taxon>Burkholderiales</taxon>
        <taxon>Burkholderiaceae</taxon>
        <taxon>Ralstonia</taxon>
    </lineage>
</organism>
<dbReference type="AlphaFoldDB" id="A0A191ZTR1"/>
<sequence>MQHIASSLAAKLDALFAPYQRSDAPGLVVGIAYGDALRYRRGFGMASLEHNVANTPCTRMRIGSVTKHFACLAAMLLVEAGKLDIDAPARRYLSELPARDNDPTLRQLMNHSGGERCFLDLFMLTQGLSMVPIGAPLAMQARQSEGNFPAGERAMYTNGGYQMLSLVIERISGMSFEAFLAEHLFGPMGMINTIAAPHDLQILPGMATLHVRGATGGWERGLLPGWRCLGEGAIVSTVDDMLHWIAHLRGKKGIGCAATWHEMLTPVRFNSGEVGIYSLGLMQTTYRGVPMLHHSGGSIGGACQMLTVPEHGLDIVIMTNADTINPIALSKRVIDIVLEAHLSPVECRPATSVEYPAWLGTYYSHETGAYCEIVDRDGALHLIHHNLVIHPLPLKTVPDRPRTLALDEGPEGALYLKLHSDGSHLDMTQCGQSQTLDRLANTAPHAADAANGLVGRYVSPDADALAVITQAGDALAMHVQGKHGAAHYRLDPKSNDMLAFTPHDPSSMAYGAMRLSRDGSGSTTSFRLDTWRTRNLLFTRVDDDTTP</sequence>
<name>A0A191ZTR1_9RALS</name>
<dbReference type="OrthoDB" id="9799367at2"/>
<dbReference type="Proteomes" id="UP000078572">
    <property type="component" value="Chromosome 1"/>
</dbReference>
<dbReference type="PANTHER" id="PTHR46825">
    <property type="entry name" value="D-ALANYL-D-ALANINE-CARBOXYPEPTIDASE/ENDOPEPTIDASE AMPH"/>
    <property type="match status" value="1"/>
</dbReference>
<dbReference type="InterPro" id="IPR001466">
    <property type="entry name" value="Beta-lactam-related"/>
</dbReference>
<dbReference type="Gene3D" id="3.40.710.10">
    <property type="entry name" value="DD-peptidase/beta-lactamase superfamily"/>
    <property type="match status" value="1"/>
</dbReference>
<dbReference type="STRING" id="190721.ACS15_0680"/>
<protein>
    <submittedName>
        <fullName evidence="1">Uncharacterized protein</fullName>
    </submittedName>
</protein>
<dbReference type="GeneID" id="61524993"/>
<dbReference type="EMBL" id="CP016022">
    <property type="protein sequence ID" value="ANJ71520.1"/>
    <property type="molecule type" value="Genomic_DNA"/>
</dbReference>